<feature type="region of interest" description="Disordered" evidence="1">
    <location>
        <begin position="228"/>
        <end position="267"/>
    </location>
</feature>
<gene>
    <name evidence="3" type="ORF">LEMA_P055860.1</name>
</gene>
<dbReference type="OMA" id="CANQASG"/>
<evidence type="ECO:0000256" key="2">
    <source>
        <dbReference type="SAM" id="SignalP"/>
    </source>
</evidence>
<dbReference type="PANTHER" id="PTHR36182:SF2">
    <property type="entry name" value="LYTIC POLYSACCHARIDE MONOOXYGENASE"/>
    <property type="match status" value="1"/>
</dbReference>
<protein>
    <submittedName>
        <fullName evidence="3">Predicted protein</fullName>
    </submittedName>
</protein>
<dbReference type="OrthoDB" id="2342176at2759"/>
<keyword evidence="4" id="KW-1185">Reference proteome</keyword>
<organism evidence="4">
    <name type="scientific">Leptosphaeria maculans (strain JN3 / isolate v23.1.3 / race Av1-4-5-6-7-8)</name>
    <name type="common">Blackleg fungus</name>
    <name type="synonym">Phoma lingam</name>
    <dbReference type="NCBI Taxonomy" id="985895"/>
    <lineage>
        <taxon>Eukaryota</taxon>
        <taxon>Fungi</taxon>
        <taxon>Dikarya</taxon>
        <taxon>Ascomycota</taxon>
        <taxon>Pezizomycotina</taxon>
        <taxon>Dothideomycetes</taxon>
        <taxon>Pleosporomycetidae</taxon>
        <taxon>Pleosporales</taxon>
        <taxon>Pleosporineae</taxon>
        <taxon>Leptosphaeriaceae</taxon>
        <taxon>Plenodomus</taxon>
        <taxon>Plenodomus lingam/Leptosphaeria maculans species complex</taxon>
    </lineage>
</organism>
<dbReference type="PANTHER" id="PTHR36182">
    <property type="entry name" value="PROTEIN, PUTATIVE (AFU_ORTHOLOGUE AFUA_6G10930)-RELATED"/>
    <property type="match status" value="1"/>
</dbReference>
<feature type="region of interest" description="Disordered" evidence="1">
    <location>
        <begin position="285"/>
        <end position="324"/>
    </location>
</feature>
<dbReference type="VEuPathDB" id="FungiDB:LEMA_P055860.1"/>
<dbReference type="eggNOG" id="ENOG502S005">
    <property type="taxonomic scope" value="Eukaryota"/>
</dbReference>
<evidence type="ECO:0000313" key="3">
    <source>
        <dbReference type="EMBL" id="CBX92880.1"/>
    </source>
</evidence>
<feature type="chain" id="PRO_5003194316" evidence="2">
    <location>
        <begin position="25"/>
        <end position="380"/>
    </location>
</feature>
<dbReference type="Proteomes" id="UP000002668">
    <property type="component" value="Genome"/>
</dbReference>
<feature type="compositionally biased region" description="Low complexity" evidence="1">
    <location>
        <begin position="256"/>
        <end position="267"/>
    </location>
</feature>
<accession>E4ZML1</accession>
<proteinExistence type="predicted"/>
<reference evidence="4" key="1">
    <citation type="journal article" date="2011" name="Nat. Commun.">
        <title>Effector diversification within compartments of the Leptosphaeria maculans genome affected by Repeat-Induced Point mutations.</title>
        <authorList>
            <person name="Rouxel T."/>
            <person name="Grandaubert J."/>
            <person name="Hane J.K."/>
            <person name="Hoede C."/>
            <person name="van de Wouw A.P."/>
            <person name="Couloux A."/>
            <person name="Dominguez V."/>
            <person name="Anthouard V."/>
            <person name="Bally P."/>
            <person name="Bourras S."/>
            <person name="Cozijnsen A.J."/>
            <person name="Ciuffetti L.M."/>
            <person name="Degrave A."/>
            <person name="Dilmaghani A."/>
            <person name="Duret L."/>
            <person name="Fudal I."/>
            <person name="Goodwin S.B."/>
            <person name="Gout L."/>
            <person name="Glaser N."/>
            <person name="Linglin J."/>
            <person name="Kema G.H.J."/>
            <person name="Lapalu N."/>
            <person name="Lawrence C.B."/>
            <person name="May K."/>
            <person name="Meyer M."/>
            <person name="Ollivier B."/>
            <person name="Poulain J."/>
            <person name="Schoch C.L."/>
            <person name="Simon A."/>
            <person name="Spatafora J.W."/>
            <person name="Stachowiak A."/>
            <person name="Turgeon B.G."/>
            <person name="Tyler B.M."/>
            <person name="Vincent D."/>
            <person name="Weissenbach J."/>
            <person name="Amselem J."/>
            <person name="Quesneville H."/>
            <person name="Oliver R.P."/>
            <person name="Wincker P."/>
            <person name="Balesdent M.-H."/>
            <person name="Howlett B.J."/>
        </authorList>
    </citation>
    <scope>NUCLEOTIDE SEQUENCE [LARGE SCALE GENOMIC DNA]</scope>
    <source>
        <strain evidence="4">JN3 / isolate v23.1.3 / race Av1-4-5-6-7-8</strain>
    </source>
</reference>
<dbReference type="InParanoid" id="E4ZML1"/>
<feature type="compositionally biased region" description="Pro residues" evidence="1">
    <location>
        <begin position="238"/>
        <end position="255"/>
    </location>
</feature>
<evidence type="ECO:0000313" key="4">
    <source>
        <dbReference type="Proteomes" id="UP000002668"/>
    </source>
</evidence>
<feature type="compositionally biased region" description="Pro residues" evidence="1">
    <location>
        <begin position="299"/>
        <end position="316"/>
    </location>
</feature>
<dbReference type="EMBL" id="FP929094">
    <property type="protein sequence ID" value="CBX92880.1"/>
    <property type="molecule type" value="Genomic_DNA"/>
</dbReference>
<feature type="signal peptide" evidence="2">
    <location>
        <begin position="1"/>
        <end position="24"/>
    </location>
</feature>
<evidence type="ECO:0000256" key="1">
    <source>
        <dbReference type="SAM" id="MobiDB-lite"/>
    </source>
</evidence>
<name>E4ZML1_LEPMJ</name>
<keyword evidence="2" id="KW-0732">Signal</keyword>
<dbReference type="HOGENOM" id="CLU_032571_1_0_1"/>
<dbReference type="Gene3D" id="2.70.50.70">
    <property type="match status" value="1"/>
</dbReference>
<sequence length="380" mass="38565">MFFSKSTLLSAVAMLAMSPPHTTGHMIMKEPIPFGEQTKNPLAENGADFPCKGIPYTVNSMNEWPVGSTQKLAFVGTATHGGGSCQVSVTTDKEPTKASKWKVIHSFEGGCVNSFPGNLPEAGSDSDTTFPFEVPKELPNGELTMAWTWFNHIGNREMYMACGPVTVSGGASDTKEFDALPDMAVANINAPGSCGKTPEGFDYTFANPGNYVTKGGSSAFKPLCANQASGGDGSSGAPAPPAASPVAPPTAPSAAPPVSQAPSAPSSIAQTSTFRTIVIVTAPVASPPTTQGGSAPTPSATPAPAPKPTPPTPKVPAPAGNSTGTACSPDGAIVCSADGTQFAVCNFGAAVLQPVAGGTKCSNGTIAKREIAHRARRSVV</sequence>
<dbReference type="AlphaFoldDB" id="E4ZML1"/>